<feature type="compositionally biased region" description="Basic residues" evidence="1">
    <location>
        <begin position="112"/>
        <end position="130"/>
    </location>
</feature>
<name>A0AAN9FT30_CLITE</name>
<feature type="region of interest" description="Disordered" evidence="1">
    <location>
        <begin position="36"/>
        <end position="55"/>
    </location>
</feature>
<evidence type="ECO:0000256" key="1">
    <source>
        <dbReference type="SAM" id="MobiDB-lite"/>
    </source>
</evidence>
<feature type="compositionally biased region" description="Polar residues" evidence="1">
    <location>
        <begin position="1"/>
        <end position="20"/>
    </location>
</feature>
<sequence length="130" mass="14566">MGNGNSTVSKGAKVTSTEQQRYAVVPKQRKVLTKAEPEVVGLETQPEEHGKKQALYNDDTFTSYIQRAKYKIRSMSHIGRHGEHNNPAPADVVNGSHKKENGSDQFSEFIHNAKKKIRTVSRKNSSFRKG</sequence>
<keyword evidence="3" id="KW-1185">Reference proteome</keyword>
<dbReference type="PANTHER" id="PTHR36746:SF2">
    <property type="match status" value="1"/>
</dbReference>
<proteinExistence type="predicted"/>
<reference evidence="2 3" key="1">
    <citation type="submission" date="2024-01" db="EMBL/GenBank/DDBJ databases">
        <title>The genomes of 5 underutilized Papilionoideae crops provide insights into root nodulation and disease resistance.</title>
        <authorList>
            <person name="Yuan L."/>
        </authorList>
    </citation>
    <scope>NUCLEOTIDE SEQUENCE [LARGE SCALE GENOMIC DNA]</scope>
    <source>
        <strain evidence="2">LY-2023</strain>
        <tissue evidence="2">Leaf</tissue>
    </source>
</reference>
<dbReference type="EMBL" id="JAYKXN010000006">
    <property type="protein sequence ID" value="KAK7278835.1"/>
    <property type="molecule type" value="Genomic_DNA"/>
</dbReference>
<evidence type="ECO:0000313" key="2">
    <source>
        <dbReference type="EMBL" id="KAK7278835.1"/>
    </source>
</evidence>
<feature type="region of interest" description="Disordered" evidence="1">
    <location>
        <begin position="1"/>
        <end position="21"/>
    </location>
</feature>
<dbReference type="PANTHER" id="PTHR36746">
    <property type="entry name" value="BNAC04G51760D PROTEIN"/>
    <property type="match status" value="1"/>
</dbReference>
<feature type="region of interest" description="Disordered" evidence="1">
    <location>
        <begin position="79"/>
        <end position="130"/>
    </location>
</feature>
<gene>
    <name evidence="2" type="ORF">RJT34_23873</name>
</gene>
<protein>
    <submittedName>
        <fullName evidence="2">Uncharacterized protein</fullName>
    </submittedName>
</protein>
<organism evidence="2 3">
    <name type="scientific">Clitoria ternatea</name>
    <name type="common">Butterfly pea</name>
    <dbReference type="NCBI Taxonomy" id="43366"/>
    <lineage>
        <taxon>Eukaryota</taxon>
        <taxon>Viridiplantae</taxon>
        <taxon>Streptophyta</taxon>
        <taxon>Embryophyta</taxon>
        <taxon>Tracheophyta</taxon>
        <taxon>Spermatophyta</taxon>
        <taxon>Magnoliopsida</taxon>
        <taxon>eudicotyledons</taxon>
        <taxon>Gunneridae</taxon>
        <taxon>Pentapetalae</taxon>
        <taxon>rosids</taxon>
        <taxon>fabids</taxon>
        <taxon>Fabales</taxon>
        <taxon>Fabaceae</taxon>
        <taxon>Papilionoideae</taxon>
        <taxon>50 kb inversion clade</taxon>
        <taxon>NPAAA clade</taxon>
        <taxon>indigoferoid/millettioid clade</taxon>
        <taxon>Phaseoleae</taxon>
        <taxon>Clitoria</taxon>
    </lineage>
</organism>
<dbReference type="Proteomes" id="UP001359559">
    <property type="component" value="Unassembled WGS sequence"/>
</dbReference>
<comment type="caution">
    <text evidence="2">The sequence shown here is derived from an EMBL/GenBank/DDBJ whole genome shotgun (WGS) entry which is preliminary data.</text>
</comment>
<evidence type="ECO:0000313" key="3">
    <source>
        <dbReference type="Proteomes" id="UP001359559"/>
    </source>
</evidence>
<accession>A0AAN9FT30</accession>
<dbReference type="AlphaFoldDB" id="A0AAN9FT30"/>